<name>A0ABS2HFY9_9VIBR</name>
<feature type="signal peptide" evidence="1">
    <location>
        <begin position="1"/>
        <end position="18"/>
    </location>
</feature>
<keyword evidence="1" id="KW-0732">Signal</keyword>
<comment type="caution">
    <text evidence="2">The sequence shown here is derived from an EMBL/GenBank/DDBJ whole genome shotgun (WGS) entry which is preliminary data.</text>
</comment>
<dbReference type="Pfam" id="PF09839">
    <property type="entry name" value="DUF2066"/>
    <property type="match status" value="1"/>
</dbReference>
<reference evidence="2 3" key="1">
    <citation type="submission" date="2021-02" db="EMBL/GenBank/DDBJ databases">
        <authorList>
            <person name="Park J.-S."/>
        </authorList>
    </citation>
    <scope>NUCLEOTIDE SEQUENCE [LARGE SCALE GENOMIC DNA]</scope>
    <source>
        <strain evidence="2 3">188UL20-2</strain>
    </source>
</reference>
<dbReference type="Proteomes" id="UP000809621">
    <property type="component" value="Unassembled WGS sequence"/>
</dbReference>
<feature type="chain" id="PRO_5045677190" evidence="1">
    <location>
        <begin position="19"/>
        <end position="426"/>
    </location>
</feature>
<evidence type="ECO:0000313" key="2">
    <source>
        <dbReference type="EMBL" id="MBM7036463.1"/>
    </source>
</evidence>
<dbReference type="RefSeq" id="WP_205158049.1">
    <property type="nucleotide sequence ID" value="NZ_JAFEUM010000003.1"/>
</dbReference>
<gene>
    <name evidence="2" type="ORF">JQC93_08585</name>
</gene>
<keyword evidence="3" id="KW-1185">Reference proteome</keyword>
<evidence type="ECO:0000256" key="1">
    <source>
        <dbReference type="SAM" id="SignalP"/>
    </source>
</evidence>
<organism evidence="2 3">
    <name type="scientific">Vibrio ulleungensis</name>
    <dbReference type="NCBI Taxonomy" id="2807619"/>
    <lineage>
        <taxon>Bacteria</taxon>
        <taxon>Pseudomonadati</taxon>
        <taxon>Pseudomonadota</taxon>
        <taxon>Gammaproteobacteria</taxon>
        <taxon>Vibrionales</taxon>
        <taxon>Vibrionaceae</taxon>
        <taxon>Vibrio</taxon>
    </lineage>
</organism>
<sequence>MRIWACLSLVFLALPTMAMTKVNLFEVEQVIEEQAEDSNIDAEELARRTAMQQVIFRATGDNDAINNDVIKKGVQRSSRFVSQMSVSTIDDQETLRVVFNSTQIQALLAQANIPFWPEERESVLIWVVEEEGYRRNIAWDQMAKPTMETIKTLAEERGLPLIVPVGDIQDINGIESTSLWGDFREDIASASLRYSADAVLVVKIQGNNNKRVRWTLYDDNPQYITDKRLNAVTGESGGRINGALEDMVEELARFYANKRAQRHTGESTGSVNVQFEQLAGANTFFAVEKALLTLPSVTSVNVQRINADQVSFTLNLIGDPLDFEREISRISQIQALEHTYVEEEAEALITDSGDLTGAVDDPQPVQLPEVSEDVEQAPTINLQEPSVSATDTSETISQEPADLEQDGTVIVEEQPVVELYRFVWID</sequence>
<dbReference type="InterPro" id="IPR018642">
    <property type="entry name" value="DUF2066"/>
</dbReference>
<protein>
    <submittedName>
        <fullName evidence="2">DUF2066 domain-containing protein</fullName>
    </submittedName>
</protein>
<dbReference type="EMBL" id="JAFEUM010000003">
    <property type="protein sequence ID" value="MBM7036463.1"/>
    <property type="molecule type" value="Genomic_DNA"/>
</dbReference>
<evidence type="ECO:0000313" key="3">
    <source>
        <dbReference type="Proteomes" id="UP000809621"/>
    </source>
</evidence>
<proteinExistence type="predicted"/>
<accession>A0ABS2HFY9</accession>